<feature type="compositionally biased region" description="Basic and acidic residues" evidence="13">
    <location>
        <begin position="462"/>
        <end position="480"/>
    </location>
</feature>
<comment type="caution">
    <text evidence="14">The sequence shown here is derived from an EMBL/GenBank/DDBJ whole genome shotgun (WGS) entry which is preliminary data.</text>
</comment>
<evidence type="ECO:0000256" key="1">
    <source>
        <dbReference type="ARBA" id="ARBA00004496"/>
    </source>
</evidence>
<evidence type="ECO:0000256" key="2">
    <source>
        <dbReference type="ARBA" id="ARBA00005594"/>
    </source>
</evidence>
<evidence type="ECO:0000256" key="11">
    <source>
        <dbReference type="ARBA" id="ARBA00030268"/>
    </source>
</evidence>
<dbReference type="Proteomes" id="UP001217918">
    <property type="component" value="Unassembled WGS sequence"/>
</dbReference>
<evidence type="ECO:0000256" key="5">
    <source>
        <dbReference type="ARBA" id="ARBA00022490"/>
    </source>
</evidence>
<sequence>MATNSNAEALAEAPSPESIPGHAEQNVDPYNVSGAVGEDGKVKAIDYDKLIQEFGTKRIDQVLLERFEKVTGKKPHRFMRRGIVFSHREFDIILDRYERGEPFFLYTGRGPSSDSVHIGHTVPFEFTKWLHDVLDVPLIIMLTDDEKYLFSDKRTIEEVMSYTDSNLRDIIAVGFDPAKTFIFSDFDYMGGAFYKNVSRMSKHITLNQARAIFGFNDSSNIGKIHFGAIQGATSFANSFPHIFGENEKITQKIPCLIPCAIDQDPYFRMARDVAVRLRFAKPTLIHSRFLDALQGPGSKMSASVDTSAIFMRDTAKQIKSKINKYAFSGGQETTEEHRRLGGRTEVDVSYQYLTFFLEDDDKLQQIREDYEAGRLLTGELKAICVEELQKYVAGFQERRAKVTDEVVKDFLAKKPLQFKGNPKAPIALPKMEANGDAPVATDDAEGVGDGKMTKNQLKKMQKLKELEEKKAQKAAAKAEAKSGGGREPAS</sequence>
<accession>A0AAD9HZ83</accession>
<dbReference type="EMBL" id="JAQQPM010000002">
    <property type="protein sequence ID" value="KAK2068303.1"/>
    <property type="molecule type" value="Genomic_DNA"/>
</dbReference>
<evidence type="ECO:0000256" key="9">
    <source>
        <dbReference type="ARBA" id="ARBA00022917"/>
    </source>
</evidence>
<dbReference type="PANTHER" id="PTHR10055:SF1">
    <property type="entry name" value="TRYPTOPHAN--TRNA LIGASE, CYTOPLASMIC"/>
    <property type="match status" value="1"/>
</dbReference>
<evidence type="ECO:0000313" key="15">
    <source>
        <dbReference type="Proteomes" id="UP001217918"/>
    </source>
</evidence>
<comment type="subcellular location">
    <subcellularLocation>
        <location evidence="1">Cytoplasm</location>
    </subcellularLocation>
</comment>
<protein>
    <recommendedName>
        <fullName evidence="4">Tryptophan--tRNA ligase, cytoplasmic</fullName>
        <ecNumber evidence="3">6.1.1.2</ecNumber>
    </recommendedName>
    <alternativeName>
        <fullName evidence="11">Tryptophanyl-tRNA synthetase</fullName>
    </alternativeName>
</protein>
<dbReference type="GO" id="GO:0006436">
    <property type="term" value="P:tryptophanyl-tRNA aminoacylation"/>
    <property type="evidence" value="ECO:0007669"/>
    <property type="project" value="InterPro"/>
</dbReference>
<evidence type="ECO:0000256" key="6">
    <source>
        <dbReference type="ARBA" id="ARBA00022598"/>
    </source>
</evidence>
<dbReference type="InterPro" id="IPR001412">
    <property type="entry name" value="aa-tRNA-synth_I_CS"/>
</dbReference>
<dbReference type="FunFam" id="1.10.240.10:FF:000003">
    <property type="entry name" value="Tryptophan--tRNA ligase, cytoplasmic"/>
    <property type="match status" value="1"/>
</dbReference>
<dbReference type="GO" id="GO:0005737">
    <property type="term" value="C:cytoplasm"/>
    <property type="evidence" value="ECO:0007669"/>
    <property type="project" value="UniProtKB-SubCell"/>
</dbReference>
<feature type="region of interest" description="Disordered" evidence="13">
    <location>
        <begin position="1"/>
        <end position="32"/>
    </location>
</feature>
<evidence type="ECO:0000256" key="8">
    <source>
        <dbReference type="ARBA" id="ARBA00022840"/>
    </source>
</evidence>
<dbReference type="InterPro" id="IPR002306">
    <property type="entry name" value="Trp-tRNA-ligase"/>
</dbReference>
<keyword evidence="9 12" id="KW-0648">Protein biosynthesis</keyword>
<dbReference type="InterPro" id="IPR002305">
    <property type="entry name" value="aa-tRNA-synth_Ic"/>
</dbReference>
<keyword evidence="5" id="KW-0963">Cytoplasm</keyword>
<evidence type="ECO:0000256" key="4">
    <source>
        <dbReference type="ARBA" id="ARBA00013782"/>
    </source>
</evidence>
<dbReference type="Pfam" id="PF00579">
    <property type="entry name" value="tRNA-synt_1b"/>
    <property type="match status" value="1"/>
</dbReference>
<keyword evidence="7 12" id="KW-0547">Nucleotide-binding</keyword>
<reference evidence="14" key="1">
    <citation type="journal article" date="2023" name="Mol. Plant Microbe Interact.">
        <title>Elucidating the Obligate Nature and Biological Capacity of an Invasive Fungal Corn Pathogen.</title>
        <authorList>
            <person name="MacCready J.S."/>
            <person name="Roggenkamp E.M."/>
            <person name="Gdanetz K."/>
            <person name="Chilvers M.I."/>
        </authorList>
    </citation>
    <scope>NUCLEOTIDE SEQUENCE</scope>
    <source>
        <strain evidence="14">PM02</strain>
    </source>
</reference>
<dbReference type="NCBIfam" id="TIGR00233">
    <property type="entry name" value="trpS"/>
    <property type="match status" value="1"/>
</dbReference>
<dbReference type="GO" id="GO:0004830">
    <property type="term" value="F:tryptophan-tRNA ligase activity"/>
    <property type="evidence" value="ECO:0007669"/>
    <property type="project" value="UniProtKB-EC"/>
</dbReference>
<dbReference type="EC" id="6.1.1.2" evidence="3"/>
<dbReference type="InterPro" id="IPR014729">
    <property type="entry name" value="Rossmann-like_a/b/a_fold"/>
</dbReference>
<gene>
    <name evidence="14" type="ORF">P8C59_002946</name>
</gene>
<dbReference type="SUPFAM" id="SSF52374">
    <property type="entry name" value="Nucleotidylyl transferase"/>
    <property type="match status" value="1"/>
</dbReference>
<keyword evidence="15" id="KW-1185">Reference proteome</keyword>
<dbReference type="PROSITE" id="PS00178">
    <property type="entry name" value="AA_TRNA_LIGASE_I"/>
    <property type="match status" value="1"/>
</dbReference>
<keyword evidence="10 12" id="KW-0030">Aminoacyl-tRNA synthetase</keyword>
<dbReference type="AlphaFoldDB" id="A0AAD9HZ83"/>
<keyword evidence="6 12" id="KW-0436">Ligase</keyword>
<dbReference type="GO" id="GO:0005524">
    <property type="term" value="F:ATP binding"/>
    <property type="evidence" value="ECO:0007669"/>
    <property type="project" value="UniProtKB-KW"/>
</dbReference>
<dbReference type="Gene3D" id="1.10.240.10">
    <property type="entry name" value="Tyrosyl-Transfer RNA Synthetase"/>
    <property type="match status" value="1"/>
</dbReference>
<name>A0AAD9HZ83_9PEZI</name>
<evidence type="ECO:0000256" key="13">
    <source>
        <dbReference type="SAM" id="MobiDB-lite"/>
    </source>
</evidence>
<dbReference type="FunFam" id="3.40.50.620:FF:000033">
    <property type="entry name" value="tryptophan--tRNA ligase, cytoplasmic"/>
    <property type="match status" value="1"/>
</dbReference>
<evidence type="ECO:0000256" key="12">
    <source>
        <dbReference type="RuleBase" id="RU363036"/>
    </source>
</evidence>
<proteinExistence type="inferred from homology"/>
<feature type="compositionally biased region" description="Low complexity" evidence="13">
    <location>
        <begin position="1"/>
        <end position="20"/>
    </location>
</feature>
<evidence type="ECO:0000256" key="7">
    <source>
        <dbReference type="ARBA" id="ARBA00022741"/>
    </source>
</evidence>
<evidence type="ECO:0000313" key="14">
    <source>
        <dbReference type="EMBL" id="KAK2068303.1"/>
    </source>
</evidence>
<feature type="region of interest" description="Disordered" evidence="13">
    <location>
        <begin position="427"/>
        <end position="490"/>
    </location>
</feature>
<keyword evidence="8 12" id="KW-0067">ATP-binding</keyword>
<organism evidence="14 15">
    <name type="scientific">Phyllachora maydis</name>
    <dbReference type="NCBI Taxonomy" id="1825666"/>
    <lineage>
        <taxon>Eukaryota</taxon>
        <taxon>Fungi</taxon>
        <taxon>Dikarya</taxon>
        <taxon>Ascomycota</taxon>
        <taxon>Pezizomycotina</taxon>
        <taxon>Sordariomycetes</taxon>
        <taxon>Sordariomycetidae</taxon>
        <taxon>Phyllachorales</taxon>
        <taxon>Phyllachoraceae</taxon>
        <taxon>Phyllachora</taxon>
    </lineage>
</organism>
<dbReference type="PRINTS" id="PR01039">
    <property type="entry name" value="TRNASYNTHTRP"/>
</dbReference>
<comment type="similarity">
    <text evidence="2 12">Belongs to the class-I aminoacyl-tRNA synthetase family.</text>
</comment>
<dbReference type="PANTHER" id="PTHR10055">
    <property type="entry name" value="TRYPTOPHANYL-TRNA SYNTHETASE"/>
    <property type="match status" value="1"/>
</dbReference>
<dbReference type="Gene3D" id="3.40.50.620">
    <property type="entry name" value="HUPs"/>
    <property type="match status" value="1"/>
</dbReference>
<evidence type="ECO:0000256" key="10">
    <source>
        <dbReference type="ARBA" id="ARBA00023146"/>
    </source>
</evidence>
<evidence type="ECO:0000256" key="3">
    <source>
        <dbReference type="ARBA" id="ARBA00013161"/>
    </source>
</evidence>